<evidence type="ECO:0000313" key="3">
    <source>
        <dbReference type="EMBL" id="KAH7264179.1"/>
    </source>
</evidence>
<keyword evidence="2" id="KW-1133">Transmembrane helix</keyword>
<dbReference type="OrthoDB" id="5079013at2759"/>
<protein>
    <submittedName>
        <fullName evidence="3">Uncharacterized protein</fullName>
    </submittedName>
</protein>
<feature type="region of interest" description="Disordered" evidence="1">
    <location>
        <begin position="1"/>
        <end position="40"/>
    </location>
</feature>
<comment type="caution">
    <text evidence="3">The sequence shown here is derived from an EMBL/GenBank/DDBJ whole genome shotgun (WGS) entry which is preliminary data.</text>
</comment>
<keyword evidence="2" id="KW-0472">Membrane</keyword>
<sequence length="264" mass="29634">MPGREPTARRSIDITRQQSWSEASPTDERPPTPDLESQHKRGWIRIAQQQQRDPRHMVAPRCTAITGACVLYRVRRMTSHVQGLDQPNKYFLSNLLATWQTLLGPEDEGLLDDEMERDWASLSQPDVLDQVISLIPTTDFGQRMFVSIASRSNYLIPSSDTMQRPFLVEQENIGEDNDMLHYREGWIRTLIVGGISVIIGVFACAPVAIQSLNVKSAGGEVATYLVFMIVFGLLSQTLLHGFEKILLACLAYASVMATVMRQGQ</sequence>
<feature type="compositionally biased region" description="Polar residues" evidence="1">
    <location>
        <begin position="14"/>
        <end position="24"/>
    </location>
</feature>
<evidence type="ECO:0000313" key="4">
    <source>
        <dbReference type="Proteomes" id="UP000736672"/>
    </source>
</evidence>
<keyword evidence="2" id="KW-0812">Transmembrane</keyword>
<feature type="compositionally biased region" description="Basic and acidic residues" evidence="1">
    <location>
        <begin position="1"/>
        <end position="13"/>
    </location>
</feature>
<organism evidence="3 4">
    <name type="scientific">Fusarium solani</name>
    <name type="common">Filamentous fungus</name>
    <dbReference type="NCBI Taxonomy" id="169388"/>
    <lineage>
        <taxon>Eukaryota</taxon>
        <taxon>Fungi</taxon>
        <taxon>Dikarya</taxon>
        <taxon>Ascomycota</taxon>
        <taxon>Pezizomycotina</taxon>
        <taxon>Sordariomycetes</taxon>
        <taxon>Hypocreomycetidae</taxon>
        <taxon>Hypocreales</taxon>
        <taxon>Nectriaceae</taxon>
        <taxon>Fusarium</taxon>
        <taxon>Fusarium solani species complex</taxon>
    </lineage>
</organism>
<accession>A0A9P9KPK5</accession>
<feature type="transmembrane region" description="Helical" evidence="2">
    <location>
        <begin position="221"/>
        <end position="238"/>
    </location>
</feature>
<gene>
    <name evidence="3" type="ORF">B0J15DRAFT_464090</name>
</gene>
<evidence type="ECO:0000256" key="2">
    <source>
        <dbReference type="SAM" id="Phobius"/>
    </source>
</evidence>
<evidence type="ECO:0000256" key="1">
    <source>
        <dbReference type="SAM" id="MobiDB-lite"/>
    </source>
</evidence>
<reference evidence="3" key="1">
    <citation type="journal article" date="2021" name="Nat. Commun.">
        <title>Genetic determinants of endophytism in the Arabidopsis root mycobiome.</title>
        <authorList>
            <person name="Mesny F."/>
            <person name="Miyauchi S."/>
            <person name="Thiergart T."/>
            <person name="Pickel B."/>
            <person name="Atanasova L."/>
            <person name="Karlsson M."/>
            <person name="Huettel B."/>
            <person name="Barry K.W."/>
            <person name="Haridas S."/>
            <person name="Chen C."/>
            <person name="Bauer D."/>
            <person name="Andreopoulos W."/>
            <person name="Pangilinan J."/>
            <person name="LaButti K."/>
            <person name="Riley R."/>
            <person name="Lipzen A."/>
            <person name="Clum A."/>
            <person name="Drula E."/>
            <person name="Henrissat B."/>
            <person name="Kohler A."/>
            <person name="Grigoriev I.V."/>
            <person name="Martin F.M."/>
            <person name="Hacquard S."/>
        </authorList>
    </citation>
    <scope>NUCLEOTIDE SEQUENCE</scope>
    <source>
        <strain evidence="3">FSSC 5 MPI-SDFR-AT-0091</strain>
    </source>
</reference>
<name>A0A9P9KPK5_FUSSL</name>
<feature type="transmembrane region" description="Helical" evidence="2">
    <location>
        <begin position="189"/>
        <end position="209"/>
    </location>
</feature>
<keyword evidence="4" id="KW-1185">Reference proteome</keyword>
<proteinExistence type="predicted"/>
<dbReference type="EMBL" id="JAGTJS010000007">
    <property type="protein sequence ID" value="KAH7264179.1"/>
    <property type="molecule type" value="Genomic_DNA"/>
</dbReference>
<feature type="compositionally biased region" description="Basic and acidic residues" evidence="1">
    <location>
        <begin position="26"/>
        <end position="39"/>
    </location>
</feature>
<dbReference type="AlphaFoldDB" id="A0A9P9KPK5"/>
<dbReference type="Proteomes" id="UP000736672">
    <property type="component" value="Unassembled WGS sequence"/>
</dbReference>